<comment type="similarity">
    <text evidence="2">Belongs to the CSC1 (TC 1.A.17) family.</text>
</comment>
<feature type="transmembrane region" description="Helical" evidence="8">
    <location>
        <begin position="646"/>
        <end position="667"/>
    </location>
</feature>
<evidence type="ECO:0000256" key="5">
    <source>
        <dbReference type="ARBA" id="ARBA00022989"/>
    </source>
</evidence>
<keyword evidence="4 8" id="KW-0812">Transmembrane</keyword>
<feature type="domain" description="CSC1/OSCA1-like 7TM region" evidence="9">
    <location>
        <begin position="391"/>
        <end position="665"/>
    </location>
</feature>
<feature type="compositionally biased region" description="Basic and acidic residues" evidence="7">
    <location>
        <begin position="714"/>
        <end position="732"/>
    </location>
</feature>
<evidence type="ECO:0000259" key="12">
    <source>
        <dbReference type="Pfam" id="PF14703"/>
    </source>
</evidence>
<evidence type="ECO:0000259" key="9">
    <source>
        <dbReference type="Pfam" id="PF02714"/>
    </source>
</evidence>
<reference evidence="13" key="1">
    <citation type="submission" date="2019-04" db="EMBL/GenBank/DDBJ databases">
        <title>Sequencing of skin fungus with MAO and IRED activity.</title>
        <authorList>
            <person name="Marsaioli A.J."/>
            <person name="Bonatto J.M.C."/>
            <person name="Reis Junior O."/>
        </authorList>
    </citation>
    <scope>NUCLEOTIDE SEQUENCE</scope>
    <source>
        <strain evidence="13">30M1</strain>
    </source>
</reference>
<protein>
    <recommendedName>
        <fullName evidence="15">DUF221-domain-containing protein</fullName>
    </recommendedName>
</protein>
<dbReference type="Proteomes" id="UP000801428">
    <property type="component" value="Unassembled WGS sequence"/>
</dbReference>
<evidence type="ECO:0000259" key="11">
    <source>
        <dbReference type="Pfam" id="PF13967"/>
    </source>
</evidence>
<name>A0A9P4W605_CURKU</name>
<dbReference type="Pfam" id="PF12621">
    <property type="entry name" value="PHM7_ext"/>
    <property type="match status" value="1"/>
</dbReference>
<evidence type="ECO:0000256" key="6">
    <source>
        <dbReference type="ARBA" id="ARBA00023136"/>
    </source>
</evidence>
<evidence type="ECO:0000256" key="8">
    <source>
        <dbReference type="SAM" id="Phobius"/>
    </source>
</evidence>
<evidence type="ECO:0000256" key="2">
    <source>
        <dbReference type="ARBA" id="ARBA00007779"/>
    </source>
</evidence>
<feature type="transmembrane region" description="Helical" evidence="8">
    <location>
        <begin position="437"/>
        <end position="463"/>
    </location>
</feature>
<evidence type="ECO:0000313" key="13">
    <source>
        <dbReference type="EMBL" id="KAF2998199.1"/>
    </source>
</evidence>
<dbReference type="OrthoDB" id="1076608at2759"/>
<feature type="region of interest" description="Disordered" evidence="7">
    <location>
        <begin position="710"/>
        <end position="744"/>
    </location>
</feature>
<proteinExistence type="inferred from homology"/>
<feature type="transmembrane region" description="Helical" evidence="8">
    <location>
        <begin position="101"/>
        <end position="120"/>
    </location>
</feature>
<feature type="transmembrane region" description="Helical" evidence="8">
    <location>
        <begin position="392"/>
        <end position="417"/>
    </location>
</feature>
<dbReference type="InterPro" id="IPR027815">
    <property type="entry name" value="CSC1/OSCA1-like_cyt"/>
</dbReference>
<dbReference type="InterPro" id="IPR003864">
    <property type="entry name" value="CSC1/OSCA1-like_7TM"/>
</dbReference>
<dbReference type="Pfam" id="PF02714">
    <property type="entry name" value="RSN1_7TM"/>
    <property type="match status" value="1"/>
</dbReference>
<dbReference type="InterPro" id="IPR032880">
    <property type="entry name" value="CSC1/OSCA1-like_N"/>
</dbReference>
<gene>
    <name evidence="13" type="ORF">E8E13_004577</name>
</gene>
<dbReference type="PANTHER" id="PTHR13018:SF26">
    <property type="entry name" value="DOMAIN PROTEIN, PUTATIVE (AFU_ORTHOLOGUE AFUA_5G10920)-RELATED"/>
    <property type="match status" value="1"/>
</dbReference>
<dbReference type="Pfam" id="PF14703">
    <property type="entry name" value="PHM7_cyt"/>
    <property type="match status" value="1"/>
</dbReference>
<dbReference type="AlphaFoldDB" id="A0A9P4W605"/>
<evidence type="ECO:0008006" key="15">
    <source>
        <dbReference type="Google" id="ProtNLM"/>
    </source>
</evidence>
<feature type="domain" description="CSC1/OSCA1-like N-terminal transmembrane" evidence="11">
    <location>
        <begin position="20"/>
        <end position="173"/>
    </location>
</feature>
<evidence type="ECO:0000256" key="3">
    <source>
        <dbReference type="ARBA" id="ARBA00022448"/>
    </source>
</evidence>
<keyword evidence="5 8" id="KW-1133">Transmembrane helix</keyword>
<organism evidence="13 14">
    <name type="scientific">Curvularia kusanoi</name>
    <name type="common">Cochliobolus kusanoi</name>
    <dbReference type="NCBI Taxonomy" id="90978"/>
    <lineage>
        <taxon>Eukaryota</taxon>
        <taxon>Fungi</taxon>
        <taxon>Dikarya</taxon>
        <taxon>Ascomycota</taxon>
        <taxon>Pezizomycotina</taxon>
        <taxon>Dothideomycetes</taxon>
        <taxon>Pleosporomycetidae</taxon>
        <taxon>Pleosporales</taxon>
        <taxon>Pleosporineae</taxon>
        <taxon>Pleosporaceae</taxon>
        <taxon>Curvularia</taxon>
    </lineage>
</organism>
<accession>A0A9P4W605</accession>
<dbReference type="Pfam" id="PF13967">
    <property type="entry name" value="RSN1_TM"/>
    <property type="match status" value="1"/>
</dbReference>
<comment type="caution">
    <text evidence="13">The sequence shown here is derived from an EMBL/GenBank/DDBJ whole genome shotgun (WGS) entry which is preliminary data.</text>
</comment>
<dbReference type="GO" id="GO:0005886">
    <property type="term" value="C:plasma membrane"/>
    <property type="evidence" value="ECO:0007669"/>
    <property type="project" value="TreeGrafter"/>
</dbReference>
<feature type="transmembrane region" description="Helical" evidence="8">
    <location>
        <begin position="20"/>
        <end position="42"/>
    </location>
</feature>
<keyword evidence="14" id="KW-1185">Reference proteome</keyword>
<dbReference type="InterPro" id="IPR022257">
    <property type="entry name" value="PHM7_ext"/>
</dbReference>
<dbReference type="GO" id="GO:0005227">
    <property type="term" value="F:calcium-activated cation channel activity"/>
    <property type="evidence" value="ECO:0007669"/>
    <property type="project" value="InterPro"/>
</dbReference>
<comment type="subcellular location">
    <subcellularLocation>
        <location evidence="1">Membrane</location>
        <topology evidence="1">Multi-pass membrane protein</topology>
    </subcellularLocation>
</comment>
<dbReference type="EMBL" id="SWKU01000020">
    <property type="protein sequence ID" value="KAF2998199.1"/>
    <property type="molecule type" value="Genomic_DNA"/>
</dbReference>
<dbReference type="InterPro" id="IPR045122">
    <property type="entry name" value="Csc1-like"/>
</dbReference>
<evidence type="ECO:0000256" key="4">
    <source>
        <dbReference type="ARBA" id="ARBA00022692"/>
    </source>
</evidence>
<feature type="transmembrane region" description="Helical" evidence="8">
    <location>
        <begin position="152"/>
        <end position="171"/>
    </location>
</feature>
<feature type="transmembrane region" description="Helical" evidence="8">
    <location>
        <begin position="605"/>
        <end position="626"/>
    </location>
</feature>
<evidence type="ECO:0000313" key="14">
    <source>
        <dbReference type="Proteomes" id="UP000801428"/>
    </source>
</evidence>
<evidence type="ECO:0000256" key="1">
    <source>
        <dbReference type="ARBA" id="ARBA00004141"/>
    </source>
</evidence>
<feature type="domain" description="CSC1/OSCA1-like cytosolic" evidence="12">
    <location>
        <begin position="196"/>
        <end position="380"/>
    </location>
</feature>
<dbReference type="PANTHER" id="PTHR13018">
    <property type="entry name" value="PROBABLE MEMBRANE PROTEIN DUF221-RELATED"/>
    <property type="match status" value="1"/>
</dbReference>
<evidence type="ECO:0000256" key="7">
    <source>
        <dbReference type="SAM" id="MobiDB-lite"/>
    </source>
</evidence>
<feature type="transmembrane region" description="Helical" evidence="8">
    <location>
        <begin position="484"/>
        <end position="512"/>
    </location>
</feature>
<feature type="domain" description="10TM putative phosphate transporter extracellular tail" evidence="10">
    <location>
        <begin position="767"/>
        <end position="847"/>
    </location>
</feature>
<keyword evidence="3" id="KW-0813">Transport</keyword>
<sequence length="865" mass="96932">MSSTGGQTGEARDSSNSLSSFLSTLVPAAILAGAFVTAFLIFRRYFRRVYAPRTYLDHLGERRQTPAASSSLFGWIKDFKNLKDEYILDHQSIDGYLFVRFFKVMIVLCFLGACITWPVLFPVNATGGAGQQQFDLLSMSNVNNTGKNVNRYYAHACISAIFLSLVMVIIARESFYTVNLRQAYRRSPWGASRLSARTILFTNVPKTLSQSALFEMFPGVKHAWVASNTKELEDLVEDRDKTAMKFETAEVKLITNANKERMKAEKGKKHFVNDSAQDGSKWLNPKDRPTHKLKFLIGKKVDTIEYGRQHLNELIPKITAEQDKHWNGQGELVGAVFLEFETQRRAQDAWQMMQNRKTKPNSKMDARQLGVMPQEVVWNNLKIGKSQHAIRWAVATAIIAVMIIFFAVPVAFVGVISNINYLAQRFSWLSWILKIPGVILGVVTGLLPTVMLAVLMALVPIFCRLMAKLAGYVTWSQIELKTQSWYFVFQVVQVFLVATLSSAITSVINQVLNNPGIVLNLLAENLPKASNFYISYFVLLGLSSAAGTLLNIGGFVVVILLGRILPGKTPRKVFDQLTKLGSPAWGSEFPKWCNLGVIAITYSGIAPLILGFATVGFCLVYIAYRYNFLYVYETNIDTKGEAYSKALKQLLTGVFLSEICLIGLFAISTAKNTYSAGPLAIMCLMLLITIIFTMSLGTALKHEEARLAYTDPTPHNDHVENGHRDESREKSDSAPLNGIDATHAPKASRIPGFLRKIINPERNSLSVLYSKLDQYYHTPQEPLPIEIQKRAFFNPAVTSPTPVIWIVRDEMGLSEREIRDTKKAAPELKMTDEQAVFNEKGKVFWKGVEDGHSKEAPVFDERILY</sequence>
<feature type="transmembrane region" description="Helical" evidence="8">
    <location>
        <begin position="679"/>
        <end position="700"/>
    </location>
</feature>
<keyword evidence="6 8" id="KW-0472">Membrane</keyword>
<feature type="transmembrane region" description="Helical" evidence="8">
    <location>
        <begin position="532"/>
        <end position="562"/>
    </location>
</feature>
<evidence type="ECO:0000259" key="10">
    <source>
        <dbReference type="Pfam" id="PF12621"/>
    </source>
</evidence>